<keyword evidence="3" id="KW-1185">Reference proteome</keyword>
<feature type="non-terminal residue" evidence="2">
    <location>
        <position position="1"/>
    </location>
</feature>
<dbReference type="AlphaFoldDB" id="A0AAN5I265"/>
<proteinExistence type="predicted"/>
<feature type="chain" id="PRO_5042871549" evidence="1">
    <location>
        <begin position="22"/>
        <end position="142"/>
    </location>
</feature>
<keyword evidence="1" id="KW-0732">Signal</keyword>
<comment type="caution">
    <text evidence="2">The sequence shown here is derived from an EMBL/GenBank/DDBJ whole genome shotgun (WGS) entry which is preliminary data.</text>
</comment>
<organism evidence="2 3">
    <name type="scientific">Pristionchus mayeri</name>
    <dbReference type="NCBI Taxonomy" id="1317129"/>
    <lineage>
        <taxon>Eukaryota</taxon>
        <taxon>Metazoa</taxon>
        <taxon>Ecdysozoa</taxon>
        <taxon>Nematoda</taxon>
        <taxon>Chromadorea</taxon>
        <taxon>Rhabditida</taxon>
        <taxon>Rhabditina</taxon>
        <taxon>Diplogasteromorpha</taxon>
        <taxon>Diplogasteroidea</taxon>
        <taxon>Neodiplogasteridae</taxon>
        <taxon>Pristionchus</taxon>
    </lineage>
</organism>
<accession>A0AAN5I265</accession>
<protein>
    <submittedName>
        <fullName evidence="2">Uncharacterized protein</fullName>
    </submittedName>
</protein>
<reference evidence="3" key="1">
    <citation type="submission" date="2022-10" db="EMBL/GenBank/DDBJ databases">
        <title>Genome assembly of Pristionchus species.</title>
        <authorList>
            <person name="Yoshida K."/>
            <person name="Sommer R.J."/>
        </authorList>
    </citation>
    <scope>NUCLEOTIDE SEQUENCE [LARGE SCALE GENOMIC DNA]</scope>
    <source>
        <strain evidence="3">RS5460</strain>
    </source>
</reference>
<dbReference type="Proteomes" id="UP001328107">
    <property type="component" value="Unassembled WGS sequence"/>
</dbReference>
<feature type="non-terminal residue" evidence="2">
    <location>
        <position position="142"/>
    </location>
</feature>
<feature type="signal peptide" evidence="1">
    <location>
        <begin position="1"/>
        <end position="21"/>
    </location>
</feature>
<sequence length="142" mass="16411">RLSSMILRIFLSLSLLLLSLADRCEVVKEFHCKNVYATKAELQECKDKGLHIGCLYDYHFAEEYGHPRNARLDYHGKRTHVFNETDDRCLNLNCYGAQVFCTKYDCEVDVFAAAIQCGIFESLLICGGKAWKQIDNKRYCRV</sequence>
<dbReference type="EMBL" id="BTRK01000004">
    <property type="protein sequence ID" value="GMR49123.1"/>
    <property type="molecule type" value="Genomic_DNA"/>
</dbReference>
<name>A0AAN5I265_9BILA</name>
<evidence type="ECO:0000313" key="2">
    <source>
        <dbReference type="EMBL" id="GMR49123.1"/>
    </source>
</evidence>
<evidence type="ECO:0000256" key="1">
    <source>
        <dbReference type="SAM" id="SignalP"/>
    </source>
</evidence>
<gene>
    <name evidence="2" type="ORF">PMAYCL1PPCAC_19318</name>
</gene>
<evidence type="ECO:0000313" key="3">
    <source>
        <dbReference type="Proteomes" id="UP001328107"/>
    </source>
</evidence>